<keyword evidence="6" id="KW-1185">Reference proteome</keyword>
<evidence type="ECO:0000256" key="2">
    <source>
        <dbReference type="ARBA" id="ARBA00022964"/>
    </source>
</evidence>
<gene>
    <name evidence="5" type="ORF">FOY51_26760</name>
</gene>
<reference evidence="5 6" key="1">
    <citation type="submission" date="2019-07" db="EMBL/GenBank/DDBJ databases">
        <title>Rhodococcus cavernicolus sp. nov., isolated from a cave.</title>
        <authorList>
            <person name="Lee S.D."/>
        </authorList>
    </citation>
    <scope>NUCLEOTIDE SEQUENCE [LARGE SCALE GENOMIC DNA]</scope>
    <source>
        <strain evidence="5 6">C1-24</strain>
    </source>
</reference>
<name>A0A5A7S3M5_9NOCA</name>
<dbReference type="InterPro" id="IPR027443">
    <property type="entry name" value="IPNS-like_sf"/>
</dbReference>
<accession>A0A5A7S3M5</accession>
<dbReference type="InterPro" id="IPR007803">
    <property type="entry name" value="Asp/Arg/Pro-Hydrxlase"/>
</dbReference>
<dbReference type="PANTHER" id="PTHR46332:SF5">
    <property type="entry name" value="ASPARTATE BETA-HYDROXYLASE DOMAIN CONTAINING 2"/>
    <property type="match status" value="1"/>
</dbReference>
<organism evidence="5 6">
    <name type="scientific">Antrihabitans cavernicola</name>
    <dbReference type="NCBI Taxonomy" id="2495913"/>
    <lineage>
        <taxon>Bacteria</taxon>
        <taxon>Bacillati</taxon>
        <taxon>Actinomycetota</taxon>
        <taxon>Actinomycetes</taxon>
        <taxon>Mycobacteriales</taxon>
        <taxon>Nocardiaceae</taxon>
        <taxon>Antrihabitans</taxon>
    </lineage>
</organism>
<evidence type="ECO:0000259" key="4">
    <source>
        <dbReference type="Pfam" id="PF05118"/>
    </source>
</evidence>
<evidence type="ECO:0000256" key="1">
    <source>
        <dbReference type="ARBA" id="ARBA00007730"/>
    </source>
</evidence>
<keyword evidence="2" id="KW-0223">Dioxygenase</keyword>
<dbReference type="PANTHER" id="PTHR46332">
    <property type="entry name" value="ASPARTATE BETA-HYDROXYLASE DOMAIN-CONTAINING PROTEIN 2"/>
    <property type="match status" value="1"/>
</dbReference>
<dbReference type="EMBL" id="VLNY01000031">
    <property type="protein sequence ID" value="KAA0016077.1"/>
    <property type="molecule type" value="Genomic_DNA"/>
</dbReference>
<evidence type="ECO:0000313" key="6">
    <source>
        <dbReference type="Proteomes" id="UP000322244"/>
    </source>
</evidence>
<keyword evidence="3" id="KW-0560">Oxidoreductase</keyword>
<protein>
    <submittedName>
        <fullName evidence="5">Aspartyl/asparaginyl beta-hydroxylase domain-containing protein</fullName>
    </submittedName>
</protein>
<dbReference type="OrthoDB" id="21665at2"/>
<evidence type="ECO:0000313" key="5">
    <source>
        <dbReference type="EMBL" id="KAA0016077.1"/>
    </source>
</evidence>
<sequence length="237" mass="27372">MRLTNILIFASIRVFEKCMPALSLVAVSPIIPSSYFHWNAVIEDSWKDAREEVESLLQSKSAIPSFVDISVEQARLSNDDKWKTFFFRAYGVDIEENLQRCPATAALVRRIPGCTTAFFSIMDPGTEIPPHRGPFRGVIRYHLGIRIPEPARCGLKVGGEHITWEEGKGVFFDDTYEHEAWNRSHSERVVLFIDIKRPLRWPFNFLNDFYLSVMQKSELVSAALVRQRQWNVDHQDD</sequence>
<proteinExistence type="inferred from homology"/>
<dbReference type="Pfam" id="PF05118">
    <property type="entry name" value="Asp_Arg_Hydrox"/>
    <property type="match status" value="1"/>
</dbReference>
<dbReference type="InterPro" id="IPR051821">
    <property type="entry name" value="Asp/Asn_beta-hydroxylase"/>
</dbReference>
<dbReference type="SUPFAM" id="SSF51197">
    <property type="entry name" value="Clavaminate synthase-like"/>
    <property type="match status" value="1"/>
</dbReference>
<dbReference type="GO" id="GO:0016020">
    <property type="term" value="C:membrane"/>
    <property type="evidence" value="ECO:0007669"/>
    <property type="project" value="TreeGrafter"/>
</dbReference>
<evidence type="ECO:0000256" key="3">
    <source>
        <dbReference type="ARBA" id="ARBA00023002"/>
    </source>
</evidence>
<dbReference type="Gene3D" id="2.60.120.330">
    <property type="entry name" value="B-lactam Antibiotic, Isopenicillin N Synthase, Chain"/>
    <property type="match status" value="1"/>
</dbReference>
<dbReference type="GO" id="GO:0051213">
    <property type="term" value="F:dioxygenase activity"/>
    <property type="evidence" value="ECO:0007669"/>
    <property type="project" value="UniProtKB-KW"/>
</dbReference>
<comment type="caution">
    <text evidence="5">The sequence shown here is derived from an EMBL/GenBank/DDBJ whole genome shotgun (WGS) entry which is preliminary data.</text>
</comment>
<comment type="similarity">
    <text evidence="1">Belongs to the aspartyl/asparaginyl beta-hydroxylase family.</text>
</comment>
<feature type="domain" description="Aspartyl/asparaginy/proline hydroxylase" evidence="4">
    <location>
        <begin position="43"/>
        <end position="198"/>
    </location>
</feature>
<dbReference type="Proteomes" id="UP000322244">
    <property type="component" value="Unassembled WGS sequence"/>
</dbReference>
<dbReference type="AlphaFoldDB" id="A0A5A7S3M5"/>